<dbReference type="InterPro" id="IPR004358">
    <property type="entry name" value="Sig_transdc_His_kin-like_C"/>
</dbReference>
<protein>
    <recommendedName>
        <fullName evidence="2">histidine kinase</fullName>
        <ecNumber evidence="2">2.7.13.3</ecNumber>
    </recommendedName>
</protein>
<dbReference type="PRINTS" id="PR00344">
    <property type="entry name" value="BCTRLSENSOR"/>
</dbReference>
<evidence type="ECO:0000256" key="6">
    <source>
        <dbReference type="SAM" id="Phobius"/>
    </source>
</evidence>
<name>A0A9E8NFX7_9BACT</name>
<dbReference type="Pfam" id="PF02518">
    <property type="entry name" value="HATPase_c"/>
    <property type="match status" value="1"/>
</dbReference>
<dbReference type="InterPro" id="IPR003594">
    <property type="entry name" value="HATPase_dom"/>
</dbReference>
<dbReference type="SMART" id="SM00388">
    <property type="entry name" value="HisKA"/>
    <property type="match status" value="1"/>
</dbReference>
<dbReference type="InterPro" id="IPR036097">
    <property type="entry name" value="HisK_dim/P_sf"/>
</dbReference>
<keyword evidence="5 8" id="KW-0418">Kinase</keyword>
<proteinExistence type="predicted"/>
<dbReference type="CDD" id="cd00082">
    <property type="entry name" value="HisKA"/>
    <property type="match status" value="1"/>
</dbReference>
<dbReference type="EMBL" id="CP112998">
    <property type="protein sequence ID" value="WAC14563.1"/>
    <property type="molecule type" value="Genomic_DNA"/>
</dbReference>
<keyword evidence="6" id="KW-0472">Membrane</keyword>
<keyword evidence="3" id="KW-0597">Phosphoprotein</keyword>
<dbReference type="SUPFAM" id="SSF55874">
    <property type="entry name" value="ATPase domain of HSP90 chaperone/DNA topoisomerase II/histidine kinase"/>
    <property type="match status" value="1"/>
</dbReference>
<dbReference type="SMART" id="SM00387">
    <property type="entry name" value="HATPase_c"/>
    <property type="match status" value="1"/>
</dbReference>
<sequence>MNKRIRSIFWLMTACIVAINAFQGYWLWTTYLLNRQQFLTTVQDAWFQAMEGQQVASARQLFFQKDDKEVAVPGQKPRLLIRYKSQEVEQNRYFYHTEKDGLALRDLQTPGLPATNTPPLDLSADTLASRLSKRVMRGWAKNGRIDLKRFEKNYRAELKRRGIDVEFKLDSLVIKPEKREGFMVVFDSETYKSPDDGVLRTIPLPINPLRHLFVQASFLQPVPYLLQRMGWLLGSSVLLLILTTGCFMLMLTTILRQKKLAEVKNDFINNMTHELKTPISTVTAAIEALLHFGALKDPVKTNDYLTISQNNMHRLSDLVEKVLNLAVEEKQELELYPESINLSELVGTLVADHRVRAVKPVNFKLDIPEAATVSVDKVHFGNVLNNLIDNAINYSEEQVVVRMNYRQEQDGWQLAVADNGIGIPKVYHTVIFDRFFRVPTGNLHAVKGFGLGLAYVRQVVERHGGSIRVTSEPGKGSEFILKF</sequence>
<evidence type="ECO:0000256" key="3">
    <source>
        <dbReference type="ARBA" id="ARBA00022553"/>
    </source>
</evidence>
<dbReference type="Pfam" id="PF00512">
    <property type="entry name" value="HisKA"/>
    <property type="match status" value="1"/>
</dbReference>
<dbReference type="Proteomes" id="UP001164653">
    <property type="component" value="Chromosome"/>
</dbReference>
<keyword evidence="6" id="KW-0812">Transmembrane</keyword>
<dbReference type="InterPro" id="IPR005467">
    <property type="entry name" value="His_kinase_dom"/>
</dbReference>
<feature type="domain" description="Histidine kinase" evidence="7">
    <location>
        <begin position="270"/>
        <end position="483"/>
    </location>
</feature>
<dbReference type="CDD" id="cd00075">
    <property type="entry name" value="HATPase"/>
    <property type="match status" value="1"/>
</dbReference>
<dbReference type="KEGG" id="dpf:ON006_11505"/>
<dbReference type="RefSeq" id="WP_244819932.1">
    <property type="nucleotide sequence ID" value="NZ_CP112998.1"/>
</dbReference>
<dbReference type="PROSITE" id="PS50109">
    <property type="entry name" value="HIS_KIN"/>
    <property type="match status" value="1"/>
</dbReference>
<dbReference type="Gene3D" id="1.10.287.130">
    <property type="match status" value="1"/>
</dbReference>
<dbReference type="FunFam" id="3.30.565.10:FF:000006">
    <property type="entry name" value="Sensor histidine kinase WalK"/>
    <property type="match status" value="1"/>
</dbReference>
<evidence type="ECO:0000256" key="2">
    <source>
        <dbReference type="ARBA" id="ARBA00012438"/>
    </source>
</evidence>
<accession>A0A9E8NFX7</accession>
<dbReference type="InterPro" id="IPR003661">
    <property type="entry name" value="HisK_dim/P_dom"/>
</dbReference>
<evidence type="ECO:0000313" key="8">
    <source>
        <dbReference type="EMBL" id="WAC14563.1"/>
    </source>
</evidence>
<reference evidence="8" key="1">
    <citation type="submission" date="2022-11" db="EMBL/GenBank/DDBJ databases">
        <title>Dyadobacter pollutisoli sp. nov., isolated from plastic dumped soil.</title>
        <authorList>
            <person name="Kim J.M."/>
            <person name="Kim K.R."/>
            <person name="Lee J.K."/>
            <person name="Hao L."/>
            <person name="Jeon C.O."/>
        </authorList>
    </citation>
    <scope>NUCLEOTIDE SEQUENCE</scope>
    <source>
        <strain evidence="8">U1</strain>
    </source>
</reference>
<keyword evidence="9" id="KW-1185">Reference proteome</keyword>
<evidence type="ECO:0000256" key="5">
    <source>
        <dbReference type="ARBA" id="ARBA00022777"/>
    </source>
</evidence>
<dbReference type="GO" id="GO:0000155">
    <property type="term" value="F:phosphorelay sensor kinase activity"/>
    <property type="evidence" value="ECO:0007669"/>
    <property type="project" value="InterPro"/>
</dbReference>
<organism evidence="8 9">
    <name type="scientific">Dyadobacter pollutisoli</name>
    <dbReference type="NCBI Taxonomy" id="2910158"/>
    <lineage>
        <taxon>Bacteria</taxon>
        <taxon>Pseudomonadati</taxon>
        <taxon>Bacteroidota</taxon>
        <taxon>Cytophagia</taxon>
        <taxon>Cytophagales</taxon>
        <taxon>Spirosomataceae</taxon>
        <taxon>Dyadobacter</taxon>
    </lineage>
</organism>
<dbReference type="EC" id="2.7.13.3" evidence="2"/>
<evidence type="ECO:0000313" key="9">
    <source>
        <dbReference type="Proteomes" id="UP001164653"/>
    </source>
</evidence>
<dbReference type="SUPFAM" id="SSF47384">
    <property type="entry name" value="Homodimeric domain of signal transducing histidine kinase"/>
    <property type="match status" value="1"/>
</dbReference>
<dbReference type="PANTHER" id="PTHR43547:SF2">
    <property type="entry name" value="HYBRID SIGNAL TRANSDUCTION HISTIDINE KINASE C"/>
    <property type="match status" value="1"/>
</dbReference>
<keyword evidence="6" id="KW-1133">Transmembrane helix</keyword>
<dbReference type="Gene3D" id="3.30.565.10">
    <property type="entry name" value="Histidine kinase-like ATPase, C-terminal domain"/>
    <property type="match status" value="1"/>
</dbReference>
<evidence type="ECO:0000256" key="4">
    <source>
        <dbReference type="ARBA" id="ARBA00022679"/>
    </source>
</evidence>
<comment type="catalytic activity">
    <reaction evidence="1">
        <text>ATP + protein L-histidine = ADP + protein N-phospho-L-histidine.</text>
        <dbReference type="EC" id="2.7.13.3"/>
    </reaction>
</comment>
<keyword evidence="4" id="KW-0808">Transferase</keyword>
<evidence type="ECO:0000259" key="7">
    <source>
        <dbReference type="PROSITE" id="PS50109"/>
    </source>
</evidence>
<dbReference type="AlphaFoldDB" id="A0A9E8NFX7"/>
<gene>
    <name evidence="8" type="ORF">ON006_11505</name>
</gene>
<dbReference type="InterPro" id="IPR036890">
    <property type="entry name" value="HATPase_C_sf"/>
</dbReference>
<dbReference type="PANTHER" id="PTHR43547">
    <property type="entry name" value="TWO-COMPONENT HISTIDINE KINASE"/>
    <property type="match status" value="1"/>
</dbReference>
<evidence type="ECO:0000256" key="1">
    <source>
        <dbReference type="ARBA" id="ARBA00000085"/>
    </source>
</evidence>
<feature type="transmembrane region" description="Helical" evidence="6">
    <location>
        <begin position="229"/>
        <end position="251"/>
    </location>
</feature>
<feature type="transmembrane region" description="Helical" evidence="6">
    <location>
        <begin position="7"/>
        <end position="28"/>
    </location>
</feature>